<protein>
    <recommendedName>
        <fullName evidence="3">Integral membrane protein</fullName>
    </recommendedName>
</protein>
<evidence type="ECO:0000256" key="1">
    <source>
        <dbReference type="SAM" id="Phobius"/>
    </source>
</evidence>
<organism evidence="2">
    <name type="scientific">Micromonospora sp. HUAS YX12</name>
    <dbReference type="NCBI Taxonomy" id="3156396"/>
    <lineage>
        <taxon>Bacteria</taxon>
        <taxon>Bacillati</taxon>
        <taxon>Actinomycetota</taxon>
        <taxon>Actinomycetes</taxon>
        <taxon>Micromonosporales</taxon>
        <taxon>Micromonosporaceae</taxon>
        <taxon>Micromonospora</taxon>
    </lineage>
</organism>
<dbReference type="AlphaFoldDB" id="A0AAU7R4T5"/>
<accession>A0AAU7R4T5</accession>
<dbReference type="RefSeq" id="WP_349879515.1">
    <property type="nucleotide sequence ID" value="NZ_CP157974.1"/>
</dbReference>
<feature type="transmembrane region" description="Helical" evidence="1">
    <location>
        <begin position="138"/>
        <end position="158"/>
    </location>
</feature>
<sequence length="315" mass="33427">MTSVLRQRYTKLLRWYPAADRTDRGVEIVDTYMDLAPAGQRWPHLADVADLAAGGLRQRLRARNAVGLADALPLAGTIALVAGTVLATMGLILTEVFPDPGQYDVGAPTLGPFHTLGSLAWITWLLVLPAGAAGYGRWAVAIATAVTIGVAVAVAVVPSTELTSLHQPNLFVLVPQLALGLVALAVPRRHSYRVTAVITAFVLASGVATVLIGPSYDVRYEAILGALLFLALIVTGAVLTARRDRRAWWPAILLLGPVLLLGPRFGLAAVQALPAWDSRRGAVAWAAMSLLVAVASLLIAVSWQTRRGRHRDGLA</sequence>
<feature type="transmembrane region" description="Helical" evidence="1">
    <location>
        <begin position="66"/>
        <end position="93"/>
    </location>
</feature>
<feature type="transmembrane region" description="Helical" evidence="1">
    <location>
        <begin position="194"/>
        <end position="216"/>
    </location>
</feature>
<dbReference type="EMBL" id="CP157974">
    <property type="protein sequence ID" value="XBT83174.1"/>
    <property type="molecule type" value="Genomic_DNA"/>
</dbReference>
<feature type="transmembrane region" description="Helical" evidence="1">
    <location>
        <begin position="282"/>
        <end position="301"/>
    </location>
</feature>
<keyword evidence="1" id="KW-0472">Membrane</keyword>
<evidence type="ECO:0000313" key="2">
    <source>
        <dbReference type="EMBL" id="XBT83174.1"/>
    </source>
</evidence>
<keyword evidence="1" id="KW-1133">Transmembrane helix</keyword>
<evidence type="ECO:0008006" key="3">
    <source>
        <dbReference type="Google" id="ProtNLM"/>
    </source>
</evidence>
<gene>
    <name evidence="2" type="ORF">ABIH81_06750</name>
</gene>
<feature type="transmembrane region" description="Helical" evidence="1">
    <location>
        <begin position="248"/>
        <end position="270"/>
    </location>
</feature>
<feature type="transmembrane region" description="Helical" evidence="1">
    <location>
        <begin position="113"/>
        <end position="131"/>
    </location>
</feature>
<name>A0AAU7R4T5_9ACTN</name>
<feature type="transmembrane region" description="Helical" evidence="1">
    <location>
        <begin position="170"/>
        <end position="187"/>
    </location>
</feature>
<reference evidence="2" key="1">
    <citation type="submission" date="2024-06" db="EMBL/GenBank/DDBJ databases">
        <title>Micromonospora sp. strain HUAS YX12 genome sequences.</title>
        <authorList>
            <person name="Mo P."/>
        </authorList>
    </citation>
    <scope>NUCLEOTIDE SEQUENCE</scope>
    <source>
        <strain evidence="2">HUAS YX12</strain>
    </source>
</reference>
<feature type="transmembrane region" description="Helical" evidence="1">
    <location>
        <begin position="222"/>
        <end position="241"/>
    </location>
</feature>
<proteinExistence type="predicted"/>
<keyword evidence="1" id="KW-0812">Transmembrane</keyword>